<dbReference type="PANTHER" id="PTHR34220:SF7">
    <property type="entry name" value="SENSOR HISTIDINE KINASE YPDA"/>
    <property type="match status" value="1"/>
</dbReference>
<dbReference type="EC" id="2.7.13.3" evidence="7"/>
<keyword evidence="3 7" id="KW-0808">Transferase</keyword>
<dbReference type="InterPro" id="IPR010559">
    <property type="entry name" value="Sig_transdc_His_kin_internal"/>
</dbReference>
<dbReference type="Gene3D" id="1.10.287.130">
    <property type="match status" value="1"/>
</dbReference>
<evidence type="ECO:0000256" key="3">
    <source>
        <dbReference type="ARBA" id="ARBA00022679"/>
    </source>
</evidence>
<feature type="domain" description="HAMP" evidence="6">
    <location>
        <begin position="307"/>
        <end position="360"/>
    </location>
</feature>
<protein>
    <submittedName>
        <fullName evidence="7">Two-component system sensor histidine kinase YesM</fullName>
        <ecNumber evidence="7">2.7.13.3</ecNumber>
    </submittedName>
</protein>
<dbReference type="Proteomes" id="UP000587760">
    <property type="component" value="Unassembled WGS sequence"/>
</dbReference>
<evidence type="ECO:0000313" key="8">
    <source>
        <dbReference type="Proteomes" id="UP000587760"/>
    </source>
</evidence>
<dbReference type="Pfam" id="PF02518">
    <property type="entry name" value="HATPase_c"/>
    <property type="match status" value="1"/>
</dbReference>
<dbReference type="SUPFAM" id="SSF158472">
    <property type="entry name" value="HAMP domain-like"/>
    <property type="match status" value="1"/>
</dbReference>
<dbReference type="AlphaFoldDB" id="A0A841RBV3"/>
<dbReference type="InterPro" id="IPR003594">
    <property type="entry name" value="HATPase_dom"/>
</dbReference>
<keyword evidence="2" id="KW-0597">Phosphoprotein</keyword>
<dbReference type="SUPFAM" id="SSF55874">
    <property type="entry name" value="ATPase domain of HSP90 chaperone/DNA topoisomerase II/histidine kinase"/>
    <property type="match status" value="1"/>
</dbReference>
<dbReference type="GO" id="GO:0000155">
    <property type="term" value="F:phosphorelay sensor kinase activity"/>
    <property type="evidence" value="ECO:0007669"/>
    <property type="project" value="InterPro"/>
</dbReference>
<gene>
    <name evidence="7" type="ORF">HNR50_003135</name>
</gene>
<feature type="transmembrane region" description="Helical" evidence="5">
    <location>
        <begin position="283"/>
        <end position="305"/>
    </location>
</feature>
<reference evidence="7 8" key="1">
    <citation type="submission" date="2020-08" db="EMBL/GenBank/DDBJ databases">
        <title>Genomic Encyclopedia of Type Strains, Phase IV (KMG-IV): sequencing the most valuable type-strain genomes for metagenomic binning, comparative biology and taxonomic classification.</title>
        <authorList>
            <person name="Goeker M."/>
        </authorList>
    </citation>
    <scope>NUCLEOTIDE SEQUENCE [LARGE SCALE GENOMIC DNA]</scope>
    <source>
        <strain evidence="7 8">DSM 2461</strain>
    </source>
</reference>
<sequence>MKRPLTNLSIEQSILLATLSIVMIVLFISSTVYYSVFSRKTDSLVQSQSREINKQIVLNYESYINSVIETANYIQFASLNRDVALSAEELQDVFFYNSEIKKDVVSIYLFDMDGRKLLGNKLNLIRLFDITKEDWFRNALSEPSIFHFSAPHKESVSTAEIDQVISVTRSVEYTWQGKKRNGVILIELNFRVLTDLAEKTNLGEGGHIMILNDADSLIYYSGNWDDEGFARSLSLAEENYLGGFRTRINNREMFLNINTLAHTRWRIVTVSNINETAQARQQLLMIIFLIFLVSFVVTIIVSLVISRRISSPLNQLKKAMLKIERGDFTTRVLVNSGQKEVIRLSRSFNSMLEEIHTLMDRVVNEQREKRKTELKALQNQINPHFLYNTLDSIVWLAENHRSDDVVTTVIALARFFRISISKGQQFITVKDEISHIKNYLTIQKIRYIDKFEYFFEIDPDIYEQKVMKLILQPIVENAIYHGVGDDDLEKITIRAGREDNLLVFEVENTGYGITEERIAEIYEILKGNHSITSVGMRNVYLRLKLFYGEEADILISSVLDEKTNIKLIIPIKNEGEKNS</sequence>
<dbReference type="Gene3D" id="3.30.450.20">
    <property type="entry name" value="PAS domain"/>
    <property type="match status" value="2"/>
</dbReference>
<evidence type="ECO:0000256" key="4">
    <source>
        <dbReference type="ARBA" id="ARBA00022777"/>
    </source>
</evidence>
<accession>A0A841RBV3</accession>
<dbReference type="PANTHER" id="PTHR34220">
    <property type="entry name" value="SENSOR HISTIDINE KINASE YPDA"/>
    <property type="match status" value="1"/>
</dbReference>
<dbReference type="CDD" id="cd06225">
    <property type="entry name" value="HAMP"/>
    <property type="match status" value="1"/>
</dbReference>
<dbReference type="InterPro" id="IPR003660">
    <property type="entry name" value="HAMP_dom"/>
</dbReference>
<dbReference type="InterPro" id="IPR036890">
    <property type="entry name" value="HATPase_C_sf"/>
</dbReference>
<evidence type="ECO:0000256" key="2">
    <source>
        <dbReference type="ARBA" id="ARBA00022553"/>
    </source>
</evidence>
<feature type="transmembrane region" description="Helical" evidence="5">
    <location>
        <begin position="14"/>
        <end position="36"/>
    </location>
</feature>
<dbReference type="Gene3D" id="3.30.565.10">
    <property type="entry name" value="Histidine kinase-like ATPase, C-terminal domain"/>
    <property type="match status" value="1"/>
</dbReference>
<evidence type="ECO:0000256" key="5">
    <source>
        <dbReference type="SAM" id="Phobius"/>
    </source>
</evidence>
<evidence type="ECO:0000259" key="6">
    <source>
        <dbReference type="PROSITE" id="PS50885"/>
    </source>
</evidence>
<dbReference type="Pfam" id="PF06580">
    <property type="entry name" value="His_kinase"/>
    <property type="match status" value="1"/>
</dbReference>
<dbReference type="EMBL" id="JACHGJ010000006">
    <property type="protein sequence ID" value="MBB6481455.1"/>
    <property type="molecule type" value="Genomic_DNA"/>
</dbReference>
<dbReference type="PROSITE" id="PS50885">
    <property type="entry name" value="HAMP"/>
    <property type="match status" value="1"/>
</dbReference>
<evidence type="ECO:0000256" key="1">
    <source>
        <dbReference type="ARBA" id="ARBA00004370"/>
    </source>
</evidence>
<keyword evidence="8" id="KW-1185">Reference proteome</keyword>
<dbReference type="RefSeq" id="WP_184747701.1">
    <property type="nucleotide sequence ID" value="NZ_JACHGJ010000006.1"/>
</dbReference>
<dbReference type="InterPro" id="IPR050640">
    <property type="entry name" value="Bact_2-comp_sensor_kinase"/>
</dbReference>
<proteinExistence type="predicted"/>
<keyword evidence="5" id="KW-1133">Transmembrane helix</keyword>
<dbReference type="GO" id="GO:0016020">
    <property type="term" value="C:membrane"/>
    <property type="evidence" value="ECO:0007669"/>
    <property type="project" value="UniProtKB-SubCell"/>
</dbReference>
<comment type="caution">
    <text evidence="7">The sequence shown here is derived from an EMBL/GenBank/DDBJ whole genome shotgun (WGS) entry which is preliminary data.</text>
</comment>
<evidence type="ECO:0000313" key="7">
    <source>
        <dbReference type="EMBL" id="MBB6481455.1"/>
    </source>
</evidence>
<dbReference type="SMART" id="SM00304">
    <property type="entry name" value="HAMP"/>
    <property type="match status" value="1"/>
</dbReference>
<keyword evidence="4 7" id="KW-0418">Kinase</keyword>
<keyword evidence="5" id="KW-0472">Membrane</keyword>
<dbReference type="Pfam" id="PF00672">
    <property type="entry name" value="HAMP"/>
    <property type="match status" value="1"/>
</dbReference>
<keyword evidence="5" id="KW-0812">Transmembrane</keyword>
<name>A0A841RBV3_9SPIO</name>
<comment type="subcellular location">
    <subcellularLocation>
        <location evidence="1">Membrane</location>
    </subcellularLocation>
</comment>
<organism evidence="7 8">
    <name type="scientific">Spirochaeta isovalerica</name>
    <dbReference type="NCBI Taxonomy" id="150"/>
    <lineage>
        <taxon>Bacteria</taxon>
        <taxon>Pseudomonadati</taxon>
        <taxon>Spirochaetota</taxon>
        <taxon>Spirochaetia</taxon>
        <taxon>Spirochaetales</taxon>
        <taxon>Spirochaetaceae</taxon>
        <taxon>Spirochaeta</taxon>
    </lineage>
</organism>